<sequence length="204" mass="21750">MEGLTVADFDKPALPGQNLFDVQPDPASDPSEATAAGHRIANLLVRGTKEPAAEDQELVDRVLHLADEEGLGVIAELWSRAAADSLAGALWRLYVLRTWVHRQPDRAAHEFALGKAYAPVQEVLAGVVEPPGPQEVVALVDTVVRGIVSENFDVTLDRAAAFAHIVGVGRAQAEDGDAHSGARLVDTARALRRAAELERAGALY</sequence>
<accession>A0A3L8PJE7</accession>
<keyword evidence="2" id="KW-1185">Reference proteome</keyword>
<dbReference type="RefSeq" id="WP_121794654.1">
    <property type="nucleotide sequence ID" value="NZ_RDBF01000008.1"/>
</dbReference>
<evidence type="ECO:0000313" key="1">
    <source>
        <dbReference type="EMBL" id="RLV55314.1"/>
    </source>
</evidence>
<name>A0A3L8PJE7_9ACTN</name>
<dbReference type="EMBL" id="RDBF01000008">
    <property type="protein sequence ID" value="RLV55314.1"/>
    <property type="molecule type" value="Genomic_DNA"/>
</dbReference>
<evidence type="ECO:0000313" key="2">
    <source>
        <dbReference type="Proteomes" id="UP000282515"/>
    </source>
</evidence>
<evidence type="ECO:0008006" key="3">
    <source>
        <dbReference type="Google" id="ProtNLM"/>
    </source>
</evidence>
<dbReference type="AlphaFoldDB" id="A0A3L8PJE7"/>
<reference evidence="1 2" key="1">
    <citation type="submission" date="2018-10" db="EMBL/GenBank/DDBJ databases">
        <title>Aeromicrobium sp. 9W16Y-2 whole genome shotgun sequence.</title>
        <authorList>
            <person name="Li F."/>
        </authorList>
    </citation>
    <scope>NUCLEOTIDE SEQUENCE [LARGE SCALE GENOMIC DNA]</scope>
    <source>
        <strain evidence="1 2">9W16Y-2</strain>
    </source>
</reference>
<dbReference type="Proteomes" id="UP000282515">
    <property type="component" value="Unassembled WGS sequence"/>
</dbReference>
<protein>
    <recommendedName>
        <fullName evidence="3">DNA-directed RNA polymerase subunit beta</fullName>
    </recommendedName>
</protein>
<proteinExistence type="predicted"/>
<gene>
    <name evidence="1" type="ORF">D9V41_11155</name>
</gene>
<organism evidence="1 2">
    <name type="scientific">Aeromicrobium phragmitis</name>
    <dbReference type="NCBI Taxonomy" id="2478914"/>
    <lineage>
        <taxon>Bacteria</taxon>
        <taxon>Bacillati</taxon>
        <taxon>Actinomycetota</taxon>
        <taxon>Actinomycetes</taxon>
        <taxon>Propionibacteriales</taxon>
        <taxon>Nocardioidaceae</taxon>
        <taxon>Aeromicrobium</taxon>
    </lineage>
</organism>
<dbReference type="OrthoDB" id="5188280at2"/>
<comment type="caution">
    <text evidence="1">The sequence shown here is derived from an EMBL/GenBank/DDBJ whole genome shotgun (WGS) entry which is preliminary data.</text>
</comment>